<dbReference type="RefSeq" id="WP_139012641.1">
    <property type="nucleotide sequence ID" value="NZ_VBSN01000038.1"/>
</dbReference>
<accession>A0A5M8QVP0</accession>
<reference evidence="1 2" key="1">
    <citation type="submission" date="2019-05" db="EMBL/GenBank/DDBJ databases">
        <authorList>
            <person name="Qu J.-H."/>
        </authorList>
    </citation>
    <scope>NUCLEOTIDE SEQUENCE [LARGE SCALE GENOMIC DNA]</scope>
    <source>
        <strain evidence="1 2">NS28</strain>
    </source>
</reference>
<evidence type="ECO:0008006" key="3">
    <source>
        <dbReference type="Google" id="ProtNLM"/>
    </source>
</evidence>
<dbReference type="EMBL" id="VBSN01000038">
    <property type="protein sequence ID" value="KAA6439391.1"/>
    <property type="molecule type" value="Genomic_DNA"/>
</dbReference>
<evidence type="ECO:0000313" key="1">
    <source>
        <dbReference type="EMBL" id="KAA6439391.1"/>
    </source>
</evidence>
<dbReference type="AlphaFoldDB" id="A0A5M8QVP0"/>
<organism evidence="1 2">
    <name type="scientific">Dyadobacter flavalbus</name>
    <dbReference type="NCBI Taxonomy" id="2579942"/>
    <lineage>
        <taxon>Bacteria</taxon>
        <taxon>Pseudomonadati</taxon>
        <taxon>Bacteroidota</taxon>
        <taxon>Cytophagia</taxon>
        <taxon>Cytophagales</taxon>
        <taxon>Spirosomataceae</taxon>
        <taxon>Dyadobacter</taxon>
    </lineage>
</organism>
<keyword evidence="2" id="KW-1185">Reference proteome</keyword>
<protein>
    <recommendedName>
        <fullName evidence="3">Nitrogen fixation protein</fullName>
    </recommendedName>
</protein>
<proteinExistence type="predicted"/>
<gene>
    <name evidence="1" type="ORF">FEM33_14115</name>
</gene>
<sequence length="143" mass="16110">MEKQKESLQCPSYIAKPGADLFGIVGKDGKVEYLHEPIRIDKTFVESAKEYEENTGKSAEERFRFSGKCIEGGCHQWSHEHASCSLVSRVIEAMNQKAEREELLVPCAIRSKCRWFSQQGALACANCNEIVRNAEKERQSIAA</sequence>
<evidence type="ECO:0000313" key="2">
    <source>
        <dbReference type="Proteomes" id="UP000323994"/>
    </source>
</evidence>
<comment type="caution">
    <text evidence="1">The sequence shown here is derived from an EMBL/GenBank/DDBJ whole genome shotgun (WGS) entry which is preliminary data.</text>
</comment>
<name>A0A5M8QVP0_9BACT</name>
<dbReference type="OrthoDB" id="571920at2"/>
<dbReference type="Proteomes" id="UP000323994">
    <property type="component" value="Unassembled WGS sequence"/>
</dbReference>